<dbReference type="SUPFAM" id="SSF55874">
    <property type="entry name" value="ATPase domain of HSP90 chaperone/DNA topoisomerase II/histidine kinase"/>
    <property type="match status" value="1"/>
</dbReference>
<evidence type="ECO:0000256" key="7">
    <source>
        <dbReference type="ARBA" id="ARBA00022741"/>
    </source>
</evidence>
<dbReference type="GO" id="GO:0000155">
    <property type="term" value="F:phosphorelay sensor kinase activity"/>
    <property type="evidence" value="ECO:0007669"/>
    <property type="project" value="InterPro"/>
</dbReference>
<feature type="domain" description="Response regulatory" evidence="17">
    <location>
        <begin position="870"/>
        <end position="986"/>
    </location>
</feature>
<dbReference type="PROSITE" id="PS50109">
    <property type="entry name" value="HIS_KIN"/>
    <property type="match status" value="1"/>
</dbReference>
<feature type="modified residue" description="Phosphohistidine" evidence="12">
    <location>
        <position position="1066"/>
    </location>
</feature>
<dbReference type="SMART" id="SM00388">
    <property type="entry name" value="HisKA"/>
    <property type="match status" value="1"/>
</dbReference>
<feature type="domain" description="PAC" evidence="19">
    <location>
        <begin position="277"/>
        <end position="329"/>
    </location>
</feature>
<evidence type="ECO:0000256" key="2">
    <source>
        <dbReference type="ARBA" id="ARBA00004651"/>
    </source>
</evidence>
<dbReference type="InterPro" id="IPR011006">
    <property type="entry name" value="CheY-like_superfamily"/>
</dbReference>
<dbReference type="GO" id="GO:0005886">
    <property type="term" value="C:plasma membrane"/>
    <property type="evidence" value="ECO:0007669"/>
    <property type="project" value="UniProtKB-SubCell"/>
</dbReference>
<evidence type="ECO:0000256" key="12">
    <source>
        <dbReference type="PROSITE-ProRule" id="PRU00110"/>
    </source>
</evidence>
<dbReference type="FunFam" id="3.30.565.10:FF:000010">
    <property type="entry name" value="Sensor histidine kinase RcsC"/>
    <property type="match status" value="1"/>
</dbReference>
<dbReference type="SUPFAM" id="SSF47384">
    <property type="entry name" value="Homodimeric domain of signal transducing histidine kinase"/>
    <property type="match status" value="1"/>
</dbReference>
<protein>
    <recommendedName>
        <fullName evidence="3">histidine kinase</fullName>
        <ecNumber evidence="3">2.7.13.3</ecNumber>
    </recommendedName>
</protein>
<dbReference type="SUPFAM" id="SSF47226">
    <property type="entry name" value="Histidine-containing phosphotransfer domain, HPT domain"/>
    <property type="match status" value="1"/>
</dbReference>
<evidence type="ECO:0000256" key="3">
    <source>
        <dbReference type="ARBA" id="ARBA00012438"/>
    </source>
</evidence>
<evidence type="ECO:0000256" key="1">
    <source>
        <dbReference type="ARBA" id="ARBA00000085"/>
    </source>
</evidence>
<feature type="domain" description="Response regulatory" evidence="17">
    <location>
        <begin position="733"/>
        <end position="840"/>
    </location>
</feature>
<dbReference type="InterPro" id="IPR008207">
    <property type="entry name" value="Sig_transdc_His_kin_Hpt_dom"/>
</dbReference>
<dbReference type="Gene3D" id="3.30.450.20">
    <property type="entry name" value="PAS domain"/>
    <property type="match status" value="2"/>
</dbReference>
<dbReference type="PROSITE" id="PS50110">
    <property type="entry name" value="RESPONSE_REGULATORY"/>
    <property type="match status" value="2"/>
</dbReference>
<keyword evidence="10" id="KW-0902">Two-component regulatory system</keyword>
<accession>A0A2W4QQS7</accession>
<comment type="subcellular location">
    <subcellularLocation>
        <location evidence="2">Cell membrane</location>
        <topology evidence="2">Multi-pass membrane protein</topology>
    </subcellularLocation>
</comment>
<dbReference type="PANTHER" id="PTHR45339:SF1">
    <property type="entry name" value="HYBRID SIGNAL TRANSDUCTION HISTIDINE KINASE J"/>
    <property type="match status" value="1"/>
</dbReference>
<proteinExistence type="predicted"/>
<dbReference type="CDD" id="cd17546">
    <property type="entry name" value="REC_hyHK_CKI1_RcsC-like"/>
    <property type="match status" value="1"/>
</dbReference>
<evidence type="ECO:0000313" key="22">
    <source>
        <dbReference type="Proteomes" id="UP000249396"/>
    </source>
</evidence>
<feature type="transmembrane region" description="Helical" evidence="15">
    <location>
        <begin position="169"/>
        <end position="191"/>
    </location>
</feature>
<dbReference type="GO" id="GO:0006355">
    <property type="term" value="P:regulation of DNA-templated transcription"/>
    <property type="evidence" value="ECO:0007669"/>
    <property type="project" value="InterPro"/>
</dbReference>
<dbReference type="SMART" id="SM00387">
    <property type="entry name" value="HATPase_c"/>
    <property type="match status" value="1"/>
</dbReference>
<dbReference type="CDD" id="cd00088">
    <property type="entry name" value="HPT"/>
    <property type="match status" value="1"/>
</dbReference>
<dbReference type="Gene3D" id="1.20.120.160">
    <property type="entry name" value="HPT domain"/>
    <property type="match status" value="1"/>
</dbReference>
<dbReference type="InterPro" id="IPR005467">
    <property type="entry name" value="His_kinase_dom"/>
</dbReference>
<dbReference type="GO" id="GO:0005524">
    <property type="term" value="F:ATP binding"/>
    <property type="evidence" value="ECO:0007669"/>
    <property type="project" value="UniProtKB-KW"/>
</dbReference>
<dbReference type="SMART" id="SM00073">
    <property type="entry name" value="HPT"/>
    <property type="match status" value="1"/>
</dbReference>
<comment type="caution">
    <text evidence="21">The sequence shown here is derived from an EMBL/GenBank/DDBJ whole genome shotgun (WGS) entry which is preliminary data.</text>
</comment>
<keyword evidence="7" id="KW-0547">Nucleotide-binding</keyword>
<dbReference type="Pfam" id="PF20969">
    <property type="entry name" value="MASE11"/>
    <property type="match status" value="1"/>
</dbReference>
<dbReference type="SUPFAM" id="SSF55785">
    <property type="entry name" value="PYP-like sensor domain (PAS domain)"/>
    <property type="match status" value="2"/>
</dbReference>
<sequence length="1122" mass="124302">MVERIAEPMKNTHTDNFQTLKNELLNDIILWISVTTTLGVALSVSRILVIGWKPVMGLHIMVLVSIWSLWFGRRLISYCTRILGLLALLWIVSTGGFIQFGPIAQAGVLVVSFSFIAVLFLGNQLAWWLIAVNILSIIMIGIAASRHRLEFDLDYPIYAHHPITWLNTIWTYSSYSLIFALFGWNLLNWLLDRERVIRQEHDLKQYYLDNTQSVMVLLDNTGRITMINRKACELLGREESELLGRNWFEHALPQPSGMETSYPRFLAIMSAAEPVVAKDESPVACPDGTERLIAWENAYLADDHGQLKGVLSSGMDITERKKAEAELQQHRDHLEETVETRTLELRNANQKLSDTVFALESVGTAILWVEADTGQLLSVNQHASNLLGYTQDEMTELSVTDIDPSISRETYLKIAAEIRAKSFIRFDTVIMHKNGQLFSVELRVHYKGSEAGLSARHIAFAVDISGRKLAEQALREAKEAAEAASEAKSLFLANMSHEIRTPVSAILGFTDLGLGAGPTERQRGYLTKIKTASSHLLSLVNNILDFSKIEADMLTLEELEFDLDRVLENLGLVMGDKAANRGLELVFDGDADLPRRLVGDPLRLSQILMNLVGNAIKFSEQGTIIVCLRVESWEGKSLMLRVAVSDEGCGLSPEQQAGLFTPFHQVDASTTRRFGGTGLGLAISKRLVEMMEGHIWVDSELGQGTTFQFTIRLDVADLDSSANPALTHHAGRRLLVIDKNLATRRALEGQLRHLGLVAETYASWDAITKEHFTENDPYLCILIDEELPEFQNASPLREWAAKNGLPLIPLASHHRSDSIEGALFKPITMTRLEERIIDLIGSGISAGPDRAVTPALGDAALMAKSLGKIDILLVEDTEINREMMVELLRDLGLSVRWAVNGLEALREVEAKPPDAILMDCQMPVMDGYAATRKLRTQERFADLPIIALTANALSSDRDNCLAAGMNDYLSKPVDLTELIRLLVRHIKPQVSDQVQTITPKPSPPKPPIAELPGIDVRVGLARTNHNQALYFRLLRKFRDSYCHGFEANFQGALDNGDWQTAQRLAHSLKGTARTLGVELLGELAAQLEAAVKQAEPGAIPEPLAVLVTELQKVGVGLDGLGG</sequence>
<dbReference type="PANTHER" id="PTHR45339">
    <property type="entry name" value="HYBRID SIGNAL TRANSDUCTION HISTIDINE KINASE J"/>
    <property type="match status" value="1"/>
</dbReference>
<feature type="modified residue" description="4-aspartylphosphate" evidence="13">
    <location>
        <position position="784"/>
    </location>
</feature>
<evidence type="ECO:0000256" key="8">
    <source>
        <dbReference type="ARBA" id="ARBA00022840"/>
    </source>
</evidence>
<evidence type="ECO:0000256" key="15">
    <source>
        <dbReference type="SAM" id="Phobius"/>
    </source>
</evidence>
<keyword evidence="11 15" id="KW-0472">Membrane</keyword>
<organism evidence="21 22">
    <name type="scientific">Candidatus Methylumidiphilus alinenensis</name>
    <dbReference type="NCBI Taxonomy" id="2202197"/>
    <lineage>
        <taxon>Bacteria</taxon>
        <taxon>Pseudomonadati</taxon>
        <taxon>Pseudomonadota</taxon>
        <taxon>Gammaproteobacteria</taxon>
        <taxon>Methylococcales</taxon>
        <taxon>Candidatus Methylumidiphilus</taxon>
    </lineage>
</organism>
<dbReference type="Gene3D" id="3.40.50.2300">
    <property type="match status" value="1"/>
</dbReference>
<keyword evidence="14" id="KW-0175">Coiled coil</keyword>
<dbReference type="Gene3D" id="3.30.565.10">
    <property type="entry name" value="Histidine kinase-like ATPase, C-terminal domain"/>
    <property type="match status" value="1"/>
</dbReference>
<evidence type="ECO:0000259" key="19">
    <source>
        <dbReference type="PROSITE" id="PS50113"/>
    </source>
</evidence>
<reference evidence="21 22" key="1">
    <citation type="journal article" date="2018" name="Aquat. Microb. Ecol.">
        <title>Gammaproteobacterial methanotrophs dominate.</title>
        <authorList>
            <person name="Rissanen A.J."/>
            <person name="Saarenheimo J."/>
            <person name="Tiirola M."/>
            <person name="Peura S."/>
            <person name="Aalto S.L."/>
            <person name="Karvinen A."/>
            <person name="Nykanen H."/>
        </authorList>
    </citation>
    <scope>NUCLEOTIDE SEQUENCE [LARGE SCALE GENOMIC DNA]</scope>
    <source>
        <strain evidence="21">AMbin10</strain>
    </source>
</reference>
<evidence type="ECO:0000256" key="4">
    <source>
        <dbReference type="ARBA" id="ARBA00022475"/>
    </source>
</evidence>
<feature type="transmembrane region" description="Helical" evidence="15">
    <location>
        <begin position="128"/>
        <end position="149"/>
    </location>
</feature>
<evidence type="ECO:0000256" key="10">
    <source>
        <dbReference type="ARBA" id="ARBA00023012"/>
    </source>
</evidence>
<dbReference type="Pfam" id="PF02518">
    <property type="entry name" value="HATPase_c"/>
    <property type="match status" value="1"/>
</dbReference>
<dbReference type="AlphaFoldDB" id="A0A2W4QQS7"/>
<dbReference type="SUPFAM" id="SSF52172">
    <property type="entry name" value="CheY-like"/>
    <property type="match status" value="2"/>
</dbReference>
<dbReference type="Gene3D" id="1.10.287.130">
    <property type="match status" value="1"/>
</dbReference>
<evidence type="ECO:0000313" key="21">
    <source>
        <dbReference type="EMBL" id="PZN74511.1"/>
    </source>
</evidence>
<dbReference type="InterPro" id="IPR004358">
    <property type="entry name" value="Sig_transdc_His_kin-like_C"/>
</dbReference>
<dbReference type="Pfam" id="PF13426">
    <property type="entry name" value="PAS_9"/>
    <property type="match status" value="1"/>
</dbReference>
<feature type="modified residue" description="4-aspartylphosphate" evidence="13">
    <location>
        <position position="919"/>
    </location>
</feature>
<evidence type="ECO:0000259" key="18">
    <source>
        <dbReference type="PROSITE" id="PS50112"/>
    </source>
</evidence>
<feature type="domain" description="Histidine kinase" evidence="16">
    <location>
        <begin position="494"/>
        <end position="715"/>
    </location>
</feature>
<dbReference type="PRINTS" id="PR00344">
    <property type="entry name" value="BCTRLSENSOR"/>
</dbReference>
<keyword evidence="5 13" id="KW-0597">Phosphoprotein</keyword>
<dbReference type="InterPro" id="IPR035965">
    <property type="entry name" value="PAS-like_dom_sf"/>
</dbReference>
<dbReference type="InterPro" id="IPR003661">
    <property type="entry name" value="HisK_dim/P_dom"/>
</dbReference>
<evidence type="ECO:0000259" key="17">
    <source>
        <dbReference type="PROSITE" id="PS50110"/>
    </source>
</evidence>
<dbReference type="Proteomes" id="UP000249396">
    <property type="component" value="Unassembled WGS sequence"/>
</dbReference>
<dbReference type="InterPro" id="IPR000700">
    <property type="entry name" value="PAS-assoc_C"/>
</dbReference>
<dbReference type="InterPro" id="IPR003594">
    <property type="entry name" value="HATPase_dom"/>
</dbReference>
<dbReference type="EC" id="2.7.13.3" evidence="3"/>
<dbReference type="PROSITE" id="PS50112">
    <property type="entry name" value="PAS"/>
    <property type="match status" value="2"/>
</dbReference>
<feature type="domain" description="PAC" evidence="19">
    <location>
        <begin position="424"/>
        <end position="476"/>
    </location>
</feature>
<gene>
    <name evidence="21" type="ORF">DM484_21210</name>
</gene>
<evidence type="ECO:0000256" key="9">
    <source>
        <dbReference type="ARBA" id="ARBA00022989"/>
    </source>
</evidence>
<dbReference type="InterPro" id="IPR036641">
    <property type="entry name" value="HPT_dom_sf"/>
</dbReference>
<dbReference type="NCBIfam" id="TIGR00229">
    <property type="entry name" value="sensory_box"/>
    <property type="match status" value="2"/>
</dbReference>
<name>A0A2W4QQS7_9GAMM</name>
<dbReference type="InterPro" id="IPR000014">
    <property type="entry name" value="PAS"/>
</dbReference>
<dbReference type="CDD" id="cd00130">
    <property type="entry name" value="PAS"/>
    <property type="match status" value="2"/>
</dbReference>
<feature type="transmembrane region" description="Helical" evidence="15">
    <location>
        <begin position="78"/>
        <end position="97"/>
    </location>
</feature>
<dbReference type="CDD" id="cd16922">
    <property type="entry name" value="HATPase_EvgS-ArcB-TorS-like"/>
    <property type="match status" value="1"/>
</dbReference>
<feature type="coiled-coil region" evidence="14">
    <location>
        <begin position="320"/>
        <end position="351"/>
    </location>
</feature>
<dbReference type="SMART" id="SM00091">
    <property type="entry name" value="PAS"/>
    <property type="match status" value="2"/>
</dbReference>
<evidence type="ECO:0000256" key="6">
    <source>
        <dbReference type="ARBA" id="ARBA00022692"/>
    </source>
</evidence>
<dbReference type="PROSITE" id="PS50894">
    <property type="entry name" value="HPT"/>
    <property type="match status" value="1"/>
</dbReference>
<keyword evidence="4" id="KW-1003">Cell membrane</keyword>
<dbReference type="InterPro" id="IPR001789">
    <property type="entry name" value="Sig_transdc_resp-reg_receiver"/>
</dbReference>
<dbReference type="Pfam" id="PF00072">
    <property type="entry name" value="Response_reg"/>
    <property type="match status" value="1"/>
</dbReference>
<dbReference type="InterPro" id="IPR013767">
    <property type="entry name" value="PAS_fold"/>
</dbReference>
<evidence type="ECO:0000256" key="14">
    <source>
        <dbReference type="SAM" id="Coils"/>
    </source>
</evidence>
<feature type="domain" description="PAS" evidence="18">
    <location>
        <begin position="358"/>
        <end position="394"/>
    </location>
</feature>
<evidence type="ECO:0000256" key="5">
    <source>
        <dbReference type="ARBA" id="ARBA00022553"/>
    </source>
</evidence>
<dbReference type="InterPro" id="IPR036890">
    <property type="entry name" value="HATPase_C_sf"/>
</dbReference>
<feature type="domain" description="PAS" evidence="18">
    <location>
        <begin position="200"/>
        <end position="246"/>
    </location>
</feature>
<evidence type="ECO:0000256" key="11">
    <source>
        <dbReference type="ARBA" id="ARBA00023136"/>
    </source>
</evidence>
<feature type="domain" description="HPt" evidence="20">
    <location>
        <begin position="1026"/>
        <end position="1120"/>
    </location>
</feature>
<feature type="transmembrane region" description="Helical" evidence="15">
    <location>
        <begin position="28"/>
        <end position="49"/>
    </location>
</feature>
<evidence type="ECO:0000259" key="20">
    <source>
        <dbReference type="PROSITE" id="PS50894"/>
    </source>
</evidence>
<dbReference type="CDD" id="cd00082">
    <property type="entry name" value="HisKA"/>
    <property type="match status" value="1"/>
</dbReference>
<dbReference type="InterPro" id="IPR048437">
    <property type="entry name" value="MASE11"/>
</dbReference>
<dbReference type="PROSITE" id="PS50113">
    <property type="entry name" value="PAC"/>
    <property type="match status" value="2"/>
</dbReference>
<evidence type="ECO:0000259" key="16">
    <source>
        <dbReference type="PROSITE" id="PS50109"/>
    </source>
</evidence>
<keyword evidence="8" id="KW-0067">ATP-binding</keyword>
<dbReference type="Pfam" id="PF00512">
    <property type="entry name" value="HisKA"/>
    <property type="match status" value="1"/>
</dbReference>
<dbReference type="EMBL" id="QJPH01000425">
    <property type="protein sequence ID" value="PZN74511.1"/>
    <property type="molecule type" value="Genomic_DNA"/>
</dbReference>
<dbReference type="InterPro" id="IPR036097">
    <property type="entry name" value="HisK_dim/P_sf"/>
</dbReference>
<evidence type="ECO:0000256" key="13">
    <source>
        <dbReference type="PROSITE-ProRule" id="PRU00169"/>
    </source>
</evidence>
<keyword evidence="6 15" id="KW-0812">Transmembrane</keyword>
<keyword evidence="9 15" id="KW-1133">Transmembrane helix</keyword>
<dbReference type="Pfam" id="PF01627">
    <property type="entry name" value="Hpt"/>
    <property type="match status" value="1"/>
</dbReference>
<comment type="catalytic activity">
    <reaction evidence="1">
        <text>ATP + protein L-histidine = ADP + protein N-phospho-L-histidine.</text>
        <dbReference type="EC" id="2.7.13.3"/>
    </reaction>
</comment>
<dbReference type="Pfam" id="PF00989">
    <property type="entry name" value="PAS"/>
    <property type="match status" value="1"/>
</dbReference>
<dbReference type="SMART" id="SM00448">
    <property type="entry name" value="REC"/>
    <property type="match status" value="1"/>
</dbReference>
<feature type="transmembrane region" description="Helical" evidence="15">
    <location>
        <begin position="55"/>
        <end position="71"/>
    </location>
</feature>